<dbReference type="RefSeq" id="WP_263740471.1">
    <property type="nucleotide sequence ID" value="NZ_JAOWKZ010000003.1"/>
</dbReference>
<dbReference type="CDD" id="cd02209">
    <property type="entry name" value="cupin_XRE_C"/>
    <property type="match status" value="1"/>
</dbReference>
<evidence type="ECO:0000313" key="2">
    <source>
        <dbReference type="EMBL" id="MCV2873267.1"/>
    </source>
</evidence>
<dbReference type="Proteomes" id="UP001652564">
    <property type="component" value="Unassembled WGS sequence"/>
</dbReference>
<keyword evidence="3" id="KW-1185">Reference proteome</keyword>
<dbReference type="InterPro" id="IPR011051">
    <property type="entry name" value="RmlC_Cupin_sf"/>
</dbReference>
<dbReference type="InterPro" id="IPR053146">
    <property type="entry name" value="QDO-like"/>
</dbReference>
<dbReference type="Gene3D" id="2.60.120.10">
    <property type="entry name" value="Jelly Rolls"/>
    <property type="match status" value="1"/>
</dbReference>
<evidence type="ECO:0000259" key="1">
    <source>
        <dbReference type="Pfam" id="PF07883"/>
    </source>
</evidence>
<dbReference type="Pfam" id="PF07883">
    <property type="entry name" value="Cupin_2"/>
    <property type="match status" value="1"/>
</dbReference>
<accession>A0ABT2ZQ75</accession>
<dbReference type="InterPro" id="IPR013096">
    <property type="entry name" value="Cupin_2"/>
</dbReference>
<name>A0ABT2ZQ75_9RHOB</name>
<protein>
    <submittedName>
        <fullName evidence="2">Cupin domain-containing protein</fullName>
    </submittedName>
</protein>
<dbReference type="InterPro" id="IPR014710">
    <property type="entry name" value="RmlC-like_jellyroll"/>
</dbReference>
<evidence type="ECO:0000313" key="3">
    <source>
        <dbReference type="Proteomes" id="UP001652564"/>
    </source>
</evidence>
<comment type="caution">
    <text evidence="2">The sequence shown here is derived from an EMBL/GenBank/DDBJ whole genome shotgun (WGS) entry which is preliminary data.</text>
</comment>
<reference evidence="2 3" key="1">
    <citation type="submission" date="2022-10" db="EMBL/GenBank/DDBJ databases">
        <title>Defluviimonas sp. nov., isolated from ocean surface sediments.</title>
        <authorList>
            <person name="He W."/>
            <person name="Wang L."/>
            <person name="Zhang D.-F."/>
        </authorList>
    </citation>
    <scope>NUCLEOTIDE SEQUENCE [LARGE SCALE GENOMIC DNA]</scope>
    <source>
        <strain evidence="2 3">WL0050</strain>
    </source>
</reference>
<feature type="domain" description="Cupin type-2" evidence="1">
    <location>
        <begin position="41"/>
        <end position="104"/>
    </location>
</feature>
<dbReference type="SUPFAM" id="SSF51182">
    <property type="entry name" value="RmlC-like cupins"/>
    <property type="match status" value="1"/>
</dbReference>
<sequence>MDLIDHNIQARLEWRPGVSTRMRISALTGASALLIFEQWCEPGLGAPTHWHPVEEVLTVLSGEAEIWIEGERFQASAGHSALVPAKIRHCFRNMGDGELHMLAVLASPIFEAHFDDSEGVIRRWMPDAGGN</sequence>
<proteinExistence type="predicted"/>
<dbReference type="PANTHER" id="PTHR36440:SF1">
    <property type="entry name" value="PUTATIVE (AFU_ORTHOLOGUE AFUA_8G07350)-RELATED"/>
    <property type="match status" value="1"/>
</dbReference>
<gene>
    <name evidence="2" type="ORF">OEZ71_13285</name>
</gene>
<dbReference type="EMBL" id="JAOWKZ010000003">
    <property type="protein sequence ID" value="MCV2873267.1"/>
    <property type="molecule type" value="Genomic_DNA"/>
</dbReference>
<dbReference type="PANTHER" id="PTHR36440">
    <property type="entry name" value="PUTATIVE (AFU_ORTHOLOGUE AFUA_8G07350)-RELATED"/>
    <property type="match status" value="1"/>
</dbReference>
<organism evidence="2 3">
    <name type="scientific">Albidovulum litorale</name>
    <dbReference type="NCBI Taxonomy" id="2984134"/>
    <lineage>
        <taxon>Bacteria</taxon>
        <taxon>Pseudomonadati</taxon>
        <taxon>Pseudomonadota</taxon>
        <taxon>Alphaproteobacteria</taxon>
        <taxon>Rhodobacterales</taxon>
        <taxon>Paracoccaceae</taxon>
        <taxon>Albidovulum</taxon>
    </lineage>
</organism>